<evidence type="ECO:0000313" key="3">
    <source>
        <dbReference type="Proteomes" id="UP001497744"/>
    </source>
</evidence>
<evidence type="ECO:0000313" key="2">
    <source>
        <dbReference type="EMBL" id="GIX64994.1"/>
    </source>
</evidence>
<sequence length="1967" mass="216104">MRPTNMFIDDHVLGAQVVAGGVEGKEGGEDAVDLAVSRRGRVRVAIQCGQLLQLRRGATHAAAEVLLTHVRRQAVVGRDDPVLDVKHRQLGHAYARVVLEHVDARAEEAGKRRAEDTQEELGHAGQVAEGLLADDERHQAVGVAVLHGLGRLDGEHAAEAGAVEAEPEAADVGEVQGEALHESVGQEEGVVNHGGEVGLAGGPAGGGVVEEVDAAAPVEVVINVVRVGDAELVALGVLAEHHGHRVPREALLVPGPVQLRKNVSALEHRTELQHALPLRREVRHLLALGLCLVQEVAARNQHGLYLARHAGEHLGNHLLLGLGHHGVDHETPQKLEGAKSRLDVVVRTVQRRKQRQVALWRCRTPPEVLVPLQLREARLHVREHVVENLNAHGASLLERQVNLGEERQRQLQVDVVIAENARDGTRDEQVLRQVHPGVKCVDVLKRAAKLGDVAQRRVPGGAGEPRAQHLQRAGRGLPQSLILPQLQVPPPEGRGHGQGDRQDRLEDVKEPPRDKEERHAERNHGAEHQPIEEQFQDSPPQLSRSRLADRVADALARVELARDTTLYAWGPPCVPHCLHASPFERNNSREPCESPAPSRPMSRDLAATWAEAQQKKDSFNPSMIEFFRDTCVLLLDRYDEARPFIIKWVSSSLASGKPARRGCCYLCVVGGPLGRQAMAIAAAACRGAHRQEAVGVVLEVLEPLLEVIDSLALLQLAIMESLTCLPQAKEFAGNGTTPRQHPRAACLQPIIHNLVGGVVRDPWATEYLGLLRTACLDEDNVVDVLQYGLAARLIPEMRNYEQTRGALSAREEDVDRLCQVLETVGLTLRGAHPALLSQFFGELLVPNLKRLIGEREGTARLTAAQARICNALVRIATAATLCSQAAFEELCFGYHLFDLLVVPVKEAVADPLVLAAALQGLAVLMENARSGEAFVAAFAEEVDVATLLAYLKPERMQKLAQLHGERASALLRAVADFVAHLLALARRQPRICQLVDAMYDKGLAVLVLDAMAHGVADDSVRAALVRALARFPVERVDAGAVAVMLALLVPGNIREFEPQVFEYIVSALAHKLDVYAMEPIVERTCWLLMATLKTPEAHRYQALHLGCVQLLQKASSTRTGQLLLRAEQNALSLRKALKYEEDFCAYDHADVRVELTCVGGDVAFLSACMFDTFKLKRDRRQLFRVFRAVNRALADGVFEPAEEELLTIEAICACEVRDFEEEPLRRRVGTVEVISTDDEGEDSIAGTVAESSNPGNSNVSTLMGTVPPQGAEPPLSEVGMTETAFDLHREKQRQLFLSMEMPKRIVSYLSGSFSATFTERYQQERRRKQHSEYWAGILKGRKLDCERFQVVDKFDWSIDCAGVFSGEELAEGTQLGEGMGTAIAKPARQLVSYVVGQKLGADQDARNAADPFYRVLPRLLLHKVWVNECTKTLNPCFVVSSYLRTLHALMAPSVSAVVRDAVKRHFRDPEFVRSVVKLTACATFLDANLAAKMLRVCVRALTIDAWVQAESMDVIVVYDVLARFAAGLCEPLRELVASVSVEWVDDSMQHVQLVLLQTFRAFALFARQMPWIKFSSVLEIQEHFVERCVVRCVPEGVLSLALQILFEIVALETASSMGTYVSHLYRSDLLEQLREACVDMAVGVACAARNTHCPHLLNAIGEQRRSNSLLLRQTLVADLLRRIRLAALGRAFQERVSEKRLERVLLMDDVWVVADGGAVEPGVVALTSRRIYLLSSRHEDTLKVNTKFSANADVWEVSDGLMHVIFAPAAAAGATEAPDGQWVVLTLRHTPAAEFRRFVTAGNSAFLSQRASEALGAPPTYLGVCQHDSRICLAALTADKLAIFAINHVRLVEHMLDPQHGEESGAARSARPSEGEGGSAEAGSAERPAEPLDLLLECYSDSIKRVTYGADLEVVMYVKDTEGSGGDEEWTCEVTFVSDSRREAFKKALSRSIGHLVWFRRWERAGG</sequence>
<feature type="compositionally biased region" description="Basic and acidic residues" evidence="1">
    <location>
        <begin position="493"/>
        <end position="531"/>
    </location>
</feature>
<keyword evidence="3" id="KW-1185">Reference proteome</keyword>
<organism evidence="2 3">
    <name type="scientific">Babesia caballi</name>
    <dbReference type="NCBI Taxonomy" id="5871"/>
    <lineage>
        <taxon>Eukaryota</taxon>
        <taxon>Sar</taxon>
        <taxon>Alveolata</taxon>
        <taxon>Apicomplexa</taxon>
        <taxon>Aconoidasida</taxon>
        <taxon>Piroplasmida</taxon>
        <taxon>Babesiidae</taxon>
        <taxon>Babesia</taxon>
    </lineage>
</organism>
<reference evidence="2 3" key="1">
    <citation type="submission" date="2021-06" db="EMBL/GenBank/DDBJ databases">
        <title>Genome sequence of Babesia caballi.</title>
        <authorList>
            <person name="Yamagishi J."/>
            <person name="Kidaka T."/>
            <person name="Ochi A."/>
        </authorList>
    </citation>
    <scope>NUCLEOTIDE SEQUENCE [LARGE SCALE GENOMIC DNA]</scope>
    <source>
        <strain evidence="2">USDA-D6B2</strain>
    </source>
</reference>
<proteinExistence type="predicted"/>
<dbReference type="EMBL" id="BPLF01000004">
    <property type="protein sequence ID" value="GIX64994.1"/>
    <property type="molecule type" value="Genomic_DNA"/>
</dbReference>
<comment type="caution">
    <text evidence="2">The sequence shown here is derived from an EMBL/GenBank/DDBJ whole genome shotgun (WGS) entry which is preliminary data.</text>
</comment>
<gene>
    <name evidence="2" type="ORF">BcabD6B2_44290</name>
</gene>
<dbReference type="GeneID" id="94196475"/>
<name>A0AAV4M2E9_BABCB</name>
<evidence type="ECO:0000256" key="1">
    <source>
        <dbReference type="SAM" id="MobiDB-lite"/>
    </source>
</evidence>
<feature type="region of interest" description="Disordered" evidence="1">
    <location>
        <begin position="1859"/>
        <end position="1887"/>
    </location>
</feature>
<protein>
    <submittedName>
        <fullName evidence="2">Leucine rich repeat-containing protein</fullName>
    </submittedName>
</protein>
<dbReference type="RefSeq" id="XP_067717063.1">
    <property type="nucleotide sequence ID" value="XM_067860962.1"/>
</dbReference>
<dbReference type="Proteomes" id="UP001497744">
    <property type="component" value="Unassembled WGS sequence"/>
</dbReference>
<feature type="region of interest" description="Disordered" evidence="1">
    <location>
        <begin position="485"/>
        <end position="546"/>
    </location>
</feature>
<accession>A0AAV4M2E9</accession>